<keyword evidence="3" id="KW-0808">Transferase</keyword>
<evidence type="ECO:0000256" key="1">
    <source>
        <dbReference type="SAM" id="MobiDB-lite"/>
    </source>
</evidence>
<evidence type="ECO:0000259" key="2">
    <source>
        <dbReference type="Pfam" id="PF07727"/>
    </source>
</evidence>
<dbReference type="PANTHER" id="PTHR47481">
    <property type="match status" value="1"/>
</dbReference>
<accession>A0A445JZZ1</accession>
<dbReference type="InterPro" id="IPR013103">
    <property type="entry name" value="RVT_2"/>
</dbReference>
<keyword evidence="4" id="KW-1185">Reference proteome</keyword>
<feature type="compositionally biased region" description="Polar residues" evidence="1">
    <location>
        <begin position="255"/>
        <end position="272"/>
    </location>
</feature>
<dbReference type="Pfam" id="PF07727">
    <property type="entry name" value="RVT_2"/>
    <property type="match status" value="1"/>
</dbReference>
<keyword evidence="3" id="KW-0548">Nucleotidyltransferase</keyword>
<sequence>MREEEQPWSSSSSVNDNNGHSLKGNLNSIGEEYEVCMSRSKKEVQQRAHGYICQDKLLYLALLGSCDLEARSVMSSVDTSRDAWLALQCAFSNRSRSKVMSLKERLSSISKGTSSISYFMQSIADELALIGHPIDDLDLVIQTLNGLGPSFREIVASVRTRNSPILFDELHDKVVDFEMYLQCEESHATLMLVTANNGQHRHNGTRRGCHSIPYPSDPTASNNKKSSAVIVALVCQYYDKPGHSAKRCYKIHSYPSKSRPSANAAQVTTSNPSSPPHWLLDSGASHHITNDFNNLSIKNNYTGDDHLQVANVAPPPPVTSSHPTITRGKAGISKPKKLFSVTKYPLPPSMEPTCVSQALKHIEWKQAMSDEFTALMKNGTWSLVPSQPHYNIIGNKWIFRLKRNPDASIARYKARLVAKGFHQCADIDFKGTFSPVVKPQTIKLVLCIAILKCWTLSQMDVNLALFIRTSQIMFANYIKLCTISSKLHGHGDVLAYFLVYVDDLLLTGNDSTFLDKFKSALAKKISLKDLGTPIVDAPTCDVSSYHSIIGSLHYLSITQPDVAFATNRLSQFMQVPTVTHMQALKKSTGAYIVYLGPNAIFMVLQETVHSCPLVDKS</sequence>
<dbReference type="InterPro" id="IPR043502">
    <property type="entry name" value="DNA/RNA_pol_sf"/>
</dbReference>
<feature type="region of interest" description="Disordered" evidence="1">
    <location>
        <begin position="1"/>
        <end position="21"/>
    </location>
</feature>
<proteinExistence type="predicted"/>
<feature type="domain" description="Reverse transcriptase Ty1/copia-type" evidence="2">
    <location>
        <begin position="378"/>
        <end position="465"/>
    </location>
</feature>
<protein>
    <submittedName>
        <fullName evidence="3">Retrovirus-related Pol polyprotein from transposon RE1</fullName>
        <ecNumber evidence="3">2.7.7.7</ecNumber>
    </submittedName>
</protein>
<feature type="region of interest" description="Disordered" evidence="1">
    <location>
        <begin position="255"/>
        <end position="276"/>
    </location>
</feature>
<dbReference type="Proteomes" id="UP000289340">
    <property type="component" value="Chromosome 7"/>
</dbReference>
<dbReference type="EMBL" id="QZWG01000007">
    <property type="protein sequence ID" value="RZC04084.1"/>
    <property type="molecule type" value="Genomic_DNA"/>
</dbReference>
<dbReference type="EC" id="2.7.7.7" evidence="3"/>
<evidence type="ECO:0000313" key="4">
    <source>
        <dbReference type="Proteomes" id="UP000289340"/>
    </source>
</evidence>
<dbReference type="GO" id="GO:0003887">
    <property type="term" value="F:DNA-directed DNA polymerase activity"/>
    <property type="evidence" value="ECO:0007669"/>
    <property type="project" value="UniProtKB-EC"/>
</dbReference>
<dbReference type="SUPFAM" id="SSF56672">
    <property type="entry name" value="DNA/RNA polymerases"/>
    <property type="match status" value="1"/>
</dbReference>
<gene>
    <name evidence="3" type="ORF">D0Y65_018629</name>
</gene>
<dbReference type="Pfam" id="PF14223">
    <property type="entry name" value="Retrotran_gag_2"/>
    <property type="match status" value="1"/>
</dbReference>
<dbReference type="PANTHER" id="PTHR47481:SF9">
    <property type="entry name" value="RETROTRANSPOSON GAG DOMAIN-CONTAINING PROTEIN"/>
    <property type="match status" value="1"/>
</dbReference>
<feature type="compositionally biased region" description="Polar residues" evidence="1">
    <location>
        <begin position="7"/>
        <end position="21"/>
    </location>
</feature>
<dbReference type="AlphaFoldDB" id="A0A445JZZ1"/>
<organism evidence="3 4">
    <name type="scientific">Glycine soja</name>
    <name type="common">Wild soybean</name>
    <dbReference type="NCBI Taxonomy" id="3848"/>
    <lineage>
        <taxon>Eukaryota</taxon>
        <taxon>Viridiplantae</taxon>
        <taxon>Streptophyta</taxon>
        <taxon>Embryophyta</taxon>
        <taxon>Tracheophyta</taxon>
        <taxon>Spermatophyta</taxon>
        <taxon>Magnoliopsida</taxon>
        <taxon>eudicotyledons</taxon>
        <taxon>Gunneridae</taxon>
        <taxon>Pentapetalae</taxon>
        <taxon>rosids</taxon>
        <taxon>fabids</taxon>
        <taxon>Fabales</taxon>
        <taxon>Fabaceae</taxon>
        <taxon>Papilionoideae</taxon>
        <taxon>50 kb inversion clade</taxon>
        <taxon>NPAAA clade</taxon>
        <taxon>indigoferoid/millettioid clade</taxon>
        <taxon>Phaseoleae</taxon>
        <taxon>Glycine</taxon>
        <taxon>Glycine subgen. Soja</taxon>
    </lineage>
</organism>
<name>A0A445JZZ1_GLYSO</name>
<reference evidence="3 4" key="1">
    <citation type="submission" date="2018-09" db="EMBL/GenBank/DDBJ databases">
        <title>A high-quality reference genome of wild soybean provides a powerful tool to mine soybean genomes.</title>
        <authorList>
            <person name="Xie M."/>
            <person name="Chung C.Y.L."/>
            <person name="Li M.-W."/>
            <person name="Wong F.-L."/>
            <person name="Chan T.-F."/>
            <person name="Lam H.-M."/>
        </authorList>
    </citation>
    <scope>NUCLEOTIDE SEQUENCE [LARGE SCALE GENOMIC DNA]</scope>
    <source>
        <strain evidence="4">cv. W05</strain>
        <tissue evidence="3">Hypocotyl of etiolated seedlings</tissue>
    </source>
</reference>
<comment type="caution">
    <text evidence="3">The sequence shown here is derived from an EMBL/GenBank/DDBJ whole genome shotgun (WGS) entry which is preliminary data.</text>
</comment>
<evidence type="ECO:0000313" key="3">
    <source>
        <dbReference type="EMBL" id="RZC04084.1"/>
    </source>
</evidence>